<gene>
    <name evidence="2" type="ORF">EJ04DRAFT_111236</name>
</gene>
<proteinExistence type="predicted"/>
<feature type="compositionally biased region" description="Polar residues" evidence="1">
    <location>
        <begin position="95"/>
        <end position="124"/>
    </location>
</feature>
<feature type="region of interest" description="Disordered" evidence="1">
    <location>
        <begin position="95"/>
        <end position="137"/>
    </location>
</feature>
<evidence type="ECO:0000256" key="1">
    <source>
        <dbReference type="SAM" id="MobiDB-lite"/>
    </source>
</evidence>
<comment type="caution">
    <text evidence="2">The sequence shown here is derived from an EMBL/GenBank/DDBJ whole genome shotgun (WGS) entry which is preliminary data.</text>
</comment>
<reference evidence="2" key="1">
    <citation type="journal article" date="2020" name="Stud. Mycol.">
        <title>101 Dothideomycetes genomes: a test case for predicting lifestyles and emergence of pathogens.</title>
        <authorList>
            <person name="Haridas S."/>
            <person name="Albert R."/>
            <person name="Binder M."/>
            <person name="Bloem J."/>
            <person name="Labutti K."/>
            <person name="Salamov A."/>
            <person name="Andreopoulos B."/>
            <person name="Baker S."/>
            <person name="Barry K."/>
            <person name="Bills G."/>
            <person name="Bluhm B."/>
            <person name="Cannon C."/>
            <person name="Castanera R."/>
            <person name="Culley D."/>
            <person name="Daum C."/>
            <person name="Ezra D."/>
            <person name="Gonzalez J."/>
            <person name="Henrissat B."/>
            <person name="Kuo A."/>
            <person name="Liang C."/>
            <person name="Lipzen A."/>
            <person name="Lutzoni F."/>
            <person name="Magnuson J."/>
            <person name="Mondo S."/>
            <person name="Nolan M."/>
            <person name="Ohm R."/>
            <person name="Pangilinan J."/>
            <person name="Park H.-J."/>
            <person name="Ramirez L."/>
            <person name="Alfaro M."/>
            <person name="Sun H."/>
            <person name="Tritt A."/>
            <person name="Yoshinaga Y."/>
            <person name="Zwiers L.-H."/>
            <person name="Turgeon B."/>
            <person name="Goodwin S."/>
            <person name="Spatafora J."/>
            <person name="Crous P."/>
            <person name="Grigoriev I."/>
        </authorList>
    </citation>
    <scope>NUCLEOTIDE SEQUENCE</scope>
    <source>
        <strain evidence="2">CBS 125425</strain>
    </source>
</reference>
<accession>A0A9P4V7I3</accession>
<organism evidence="2 3">
    <name type="scientific">Polyplosphaeria fusca</name>
    <dbReference type="NCBI Taxonomy" id="682080"/>
    <lineage>
        <taxon>Eukaryota</taxon>
        <taxon>Fungi</taxon>
        <taxon>Dikarya</taxon>
        <taxon>Ascomycota</taxon>
        <taxon>Pezizomycotina</taxon>
        <taxon>Dothideomycetes</taxon>
        <taxon>Pleosporomycetidae</taxon>
        <taxon>Pleosporales</taxon>
        <taxon>Tetraplosphaeriaceae</taxon>
        <taxon>Polyplosphaeria</taxon>
    </lineage>
</organism>
<name>A0A9P4V7I3_9PLEO</name>
<evidence type="ECO:0000313" key="2">
    <source>
        <dbReference type="EMBL" id="KAF2740939.1"/>
    </source>
</evidence>
<dbReference type="EMBL" id="ML996098">
    <property type="protein sequence ID" value="KAF2740939.1"/>
    <property type="molecule type" value="Genomic_DNA"/>
</dbReference>
<evidence type="ECO:0000313" key="3">
    <source>
        <dbReference type="Proteomes" id="UP000799444"/>
    </source>
</evidence>
<dbReference type="AlphaFoldDB" id="A0A9P4V7I3"/>
<dbReference type="Proteomes" id="UP000799444">
    <property type="component" value="Unassembled WGS sequence"/>
</dbReference>
<protein>
    <submittedName>
        <fullName evidence="2">Uncharacterized protein</fullName>
    </submittedName>
</protein>
<keyword evidence="3" id="KW-1185">Reference proteome</keyword>
<sequence length="196" mass="21622">MLCYQFHRSSAGIGTTRHEHDLWSFMAKSTSFSYAVCFQRLVAPMLRISPLPGRHGGRRTSSPCPAFLLWSGFQLPGHLQGWGRVETHRRADDLSSQCSPSEETGIPNNPHATPSISRLTSMSGPNPLCPRRSSGPTQCLCRAPRPTIWSQRRLECFDHPGMGFGIRYTGPSSHEIRICLSPSASSVGLLTRVTVC</sequence>